<dbReference type="AlphaFoldDB" id="A0A5P2GCK5"/>
<sequence length="296" mass="35079">MTTSLVSAIITTKNRCKLLERAISGVKNQLYKNIEIIIVDDASNDNTEDLCRKMSDITYLRISEDESNGGNYARNIGIKACHGEFVAFCDDDDFWFENKISEQIKIMHSKPNCGMVYCGMELEIINESTNEIKKVVEYPKYFMKGDLSKKIFCDYTSMTSTMFFRKNKLVEIGLFNENIMFWQEYELSMRIAQVSHIYFVKEPLILYRINSNDKFKLGNNYEKWLKTVQDIKQMYINNYKSLNCYEFLKYRYLFDNQSIRRLEFNNVINISMKLKIEYYLLYALLLPEKILNKILN</sequence>
<dbReference type="Pfam" id="PF00535">
    <property type="entry name" value="Glycos_transf_2"/>
    <property type="match status" value="1"/>
</dbReference>
<name>A0A5P2GCK5_9BACT</name>
<keyword evidence="2" id="KW-0808">Transferase</keyword>
<dbReference type="PANTHER" id="PTHR22916:SF3">
    <property type="entry name" value="UDP-GLCNAC:BETAGAL BETA-1,3-N-ACETYLGLUCOSAMINYLTRANSFERASE-LIKE PROTEIN 1"/>
    <property type="match status" value="1"/>
</dbReference>
<feature type="domain" description="Glycosyltransferase 2-like" evidence="1">
    <location>
        <begin position="7"/>
        <end position="165"/>
    </location>
</feature>
<dbReference type="Proteomes" id="UP000292424">
    <property type="component" value="Chromosome"/>
</dbReference>
<dbReference type="InterPro" id="IPR001173">
    <property type="entry name" value="Glyco_trans_2-like"/>
</dbReference>
<dbReference type="KEGG" id="arac:E0W69_011765"/>
<dbReference type="Gene3D" id="3.90.550.10">
    <property type="entry name" value="Spore Coat Polysaccharide Biosynthesis Protein SpsA, Chain A"/>
    <property type="match status" value="1"/>
</dbReference>
<accession>A0A5P2GCK5</accession>
<evidence type="ECO:0000313" key="2">
    <source>
        <dbReference type="EMBL" id="QES89311.1"/>
    </source>
</evidence>
<dbReference type="InterPro" id="IPR029044">
    <property type="entry name" value="Nucleotide-diphossugar_trans"/>
</dbReference>
<evidence type="ECO:0000259" key="1">
    <source>
        <dbReference type="Pfam" id="PF00535"/>
    </source>
</evidence>
<organism evidence="2 3">
    <name type="scientific">Rhizosphaericola mali</name>
    <dbReference type="NCBI Taxonomy" id="2545455"/>
    <lineage>
        <taxon>Bacteria</taxon>
        <taxon>Pseudomonadati</taxon>
        <taxon>Bacteroidota</taxon>
        <taxon>Chitinophagia</taxon>
        <taxon>Chitinophagales</taxon>
        <taxon>Chitinophagaceae</taxon>
        <taxon>Rhizosphaericola</taxon>
    </lineage>
</organism>
<dbReference type="SUPFAM" id="SSF53448">
    <property type="entry name" value="Nucleotide-diphospho-sugar transferases"/>
    <property type="match status" value="1"/>
</dbReference>
<dbReference type="EMBL" id="CP044016">
    <property type="protein sequence ID" value="QES89311.1"/>
    <property type="molecule type" value="Genomic_DNA"/>
</dbReference>
<keyword evidence="3" id="KW-1185">Reference proteome</keyword>
<proteinExistence type="predicted"/>
<gene>
    <name evidence="2" type="ORF">E0W69_011765</name>
</gene>
<dbReference type="OrthoDB" id="9802649at2"/>
<dbReference type="PANTHER" id="PTHR22916">
    <property type="entry name" value="GLYCOSYLTRANSFERASE"/>
    <property type="match status" value="1"/>
</dbReference>
<evidence type="ECO:0000313" key="3">
    <source>
        <dbReference type="Proteomes" id="UP000292424"/>
    </source>
</evidence>
<dbReference type="RefSeq" id="WP_131330256.1">
    <property type="nucleotide sequence ID" value="NZ_CP044016.1"/>
</dbReference>
<reference evidence="2 3" key="1">
    <citation type="submission" date="2019-09" db="EMBL/GenBank/DDBJ databases">
        <title>Complete genome sequence of Arachidicoccus sp. B3-10 isolated from apple orchard soil.</title>
        <authorList>
            <person name="Kim H.S."/>
            <person name="Han K.-I."/>
            <person name="Suh M.K."/>
            <person name="Lee K.C."/>
            <person name="Eom M.K."/>
            <person name="Kim J.-S."/>
            <person name="Kang S.W."/>
            <person name="Sin Y."/>
            <person name="Lee J.-S."/>
        </authorList>
    </citation>
    <scope>NUCLEOTIDE SEQUENCE [LARGE SCALE GENOMIC DNA]</scope>
    <source>
        <strain evidence="2 3">B3-10</strain>
    </source>
</reference>
<dbReference type="GO" id="GO:0016758">
    <property type="term" value="F:hexosyltransferase activity"/>
    <property type="evidence" value="ECO:0007669"/>
    <property type="project" value="UniProtKB-ARBA"/>
</dbReference>
<protein>
    <submittedName>
        <fullName evidence="2">Glycosyltransferase</fullName>
    </submittedName>
</protein>